<protein>
    <recommendedName>
        <fullName evidence="3">RING-CH-type domain-containing protein</fullName>
    </recommendedName>
</protein>
<reference evidence="1" key="2">
    <citation type="submission" date="2022-06" db="UniProtKB">
        <authorList>
            <consortium name="EnsemblMetazoa"/>
        </authorList>
    </citation>
    <scope>IDENTIFICATION</scope>
    <source>
        <strain evidence="1">DF5081</strain>
    </source>
</reference>
<dbReference type="AlphaFoldDB" id="A0A8R1E1S8"/>
<evidence type="ECO:0000313" key="2">
    <source>
        <dbReference type="Proteomes" id="UP000005237"/>
    </source>
</evidence>
<dbReference type="EnsemblMetazoa" id="CJA18018.1">
    <property type="protein sequence ID" value="CJA18018.1"/>
    <property type="gene ID" value="WBGene00137220"/>
</dbReference>
<organism evidence="1 2">
    <name type="scientific">Caenorhabditis japonica</name>
    <dbReference type="NCBI Taxonomy" id="281687"/>
    <lineage>
        <taxon>Eukaryota</taxon>
        <taxon>Metazoa</taxon>
        <taxon>Ecdysozoa</taxon>
        <taxon>Nematoda</taxon>
        <taxon>Chromadorea</taxon>
        <taxon>Rhabditida</taxon>
        <taxon>Rhabditina</taxon>
        <taxon>Rhabditomorpha</taxon>
        <taxon>Rhabditoidea</taxon>
        <taxon>Rhabditidae</taxon>
        <taxon>Peloderinae</taxon>
        <taxon>Caenorhabditis</taxon>
    </lineage>
</organism>
<reference evidence="2" key="1">
    <citation type="submission" date="2010-08" db="EMBL/GenBank/DDBJ databases">
        <authorList>
            <consortium name="Caenorhabditis japonica Sequencing Consortium"/>
            <person name="Wilson R.K."/>
        </authorList>
    </citation>
    <scope>NUCLEOTIDE SEQUENCE [LARGE SCALE GENOMIC DNA]</scope>
    <source>
        <strain evidence="2">DF5081</strain>
    </source>
</reference>
<keyword evidence="2" id="KW-1185">Reference proteome</keyword>
<name>A0A8R1E1S8_CAEJA</name>
<sequence>MVRRRNRIKKAMDTEAVPLKYCKFCFGTEEDDGQQSFVHPCRCRGTIHCSKSCVFNASESFFMEKRRDIIRTRYQKRLTLKSWQDWLLPRINADRWCVVEMILDVWFTYRTLNAFKGMMDGSRGIFRGLILCTMWKCSVATSRRFCYYGSLALKFASSIFNVNIDDYDDRREIKASLPSDMHWEQITQAAVLQ</sequence>
<dbReference type="Proteomes" id="UP000005237">
    <property type="component" value="Unassembled WGS sequence"/>
</dbReference>
<evidence type="ECO:0000313" key="1">
    <source>
        <dbReference type="EnsemblMetazoa" id="CJA18018.1"/>
    </source>
</evidence>
<proteinExistence type="predicted"/>
<evidence type="ECO:0008006" key="3">
    <source>
        <dbReference type="Google" id="ProtNLM"/>
    </source>
</evidence>
<accession>A0A8R1E1S8</accession>